<dbReference type="RefSeq" id="WP_260764006.1">
    <property type="nucleotide sequence ID" value="NZ_CP045921.1"/>
</dbReference>
<organism evidence="3 4">
    <name type="scientific">Candidatus Mycosynbacter amalyticus</name>
    <dbReference type="NCBI Taxonomy" id="2665156"/>
    <lineage>
        <taxon>Bacteria</taxon>
        <taxon>Candidatus Saccharimonadota</taxon>
        <taxon>Candidatus Saccharimonadota incertae sedis</taxon>
        <taxon>Candidatus Mycosynbacter</taxon>
    </lineage>
</organism>
<evidence type="ECO:0000256" key="1">
    <source>
        <dbReference type="SAM" id="MobiDB-lite"/>
    </source>
</evidence>
<feature type="region of interest" description="Disordered" evidence="1">
    <location>
        <begin position="1"/>
        <end position="29"/>
    </location>
</feature>
<dbReference type="AlphaFoldDB" id="A0A857MJ72"/>
<protein>
    <recommendedName>
        <fullName evidence="5">Cell division protein FtsQ</fullName>
    </recommendedName>
</protein>
<keyword evidence="4" id="KW-1185">Reference proteome</keyword>
<evidence type="ECO:0000313" key="4">
    <source>
        <dbReference type="Proteomes" id="UP001059824"/>
    </source>
</evidence>
<feature type="transmembrane region" description="Helical" evidence="2">
    <location>
        <begin position="75"/>
        <end position="96"/>
    </location>
</feature>
<accession>A0A857MJ72</accession>
<keyword evidence="2" id="KW-0472">Membrane</keyword>
<evidence type="ECO:0000256" key="2">
    <source>
        <dbReference type="SAM" id="Phobius"/>
    </source>
</evidence>
<dbReference type="KEGG" id="mama:GII36_01855"/>
<sequence length="311" mass="34518">MPRFSRKSGTDVGPPRRRRSVEDAGSPARKDSLYMRGRTLAGATSHTLRSAEPRALSNATPREKVHHLTNLRRRLTLVLSMSLGVIILLMVFLYQFTAGVQVGFSGARPASSSEYEQAIQEYLSQNPLERLRFNLDADKLNTFVNTKLPEVEQVSVGGYTGPVTSGFDITLRKPVVSWNVDDKTYFVDSHGVSFTKNIYENPTVTIVDNSGVEHTSGTAIASERFLTFVGKVVAQAEANGHKVTKVAIPAGTSRQVELYVEGHDYPVIMSIDRSAGEQAEDMARSIAYFDKQGRKPKYLDIRVKGKVFFRE</sequence>
<dbReference type="EMBL" id="CP045921">
    <property type="protein sequence ID" value="QHN42593.1"/>
    <property type="molecule type" value="Genomic_DNA"/>
</dbReference>
<keyword evidence="2" id="KW-1133">Transmembrane helix</keyword>
<evidence type="ECO:0000313" key="3">
    <source>
        <dbReference type="EMBL" id="QHN42593.1"/>
    </source>
</evidence>
<reference evidence="3" key="1">
    <citation type="journal article" date="2021" name="Nat. Microbiol.">
        <title>Cocultivation of an ultrasmall environmental parasitic bacterium with lytic ability against bacteria associated with wastewater foams.</title>
        <authorList>
            <person name="Batinovic S."/>
            <person name="Rose J.J.A."/>
            <person name="Ratcliffe J."/>
            <person name="Seviour R.J."/>
            <person name="Petrovski S."/>
        </authorList>
    </citation>
    <scope>NUCLEOTIDE SEQUENCE</scope>
    <source>
        <strain evidence="3">JR1</strain>
    </source>
</reference>
<dbReference type="Proteomes" id="UP001059824">
    <property type="component" value="Chromosome"/>
</dbReference>
<gene>
    <name evidence="3" type="ORF">GII36_01855</name>
</gene>
<keyword evidence="2" id="KW-0812">Transmembrane</keyword>
<evidence type="ECO:0008006" key="5">
    <source>
        <dbReference type="Google" id="ProtNLM"/>
    </source>
</evidence>
<proteinExistence type="predicted"/>
<name>A0A857MJ72_9BACT</name>